<accession>A0A0C3Q7D9</accession>
<proteinExistence type="predicted"/>
<dbReference type="Proteomes" id="UP000054248">
    <property type="component" value="Unassembled WGS sequence"/>
</dbReference>
<keyword evidence="2" id="KW-1185">Reference proteome</keyword>
<dbReference type="HOGENOM" id="CLU_2147707_0_0_1"/>
<sequence>MATISLQDVPLHIARLDLIYAIQDVLHQPPFHEGIGRPPNFSVQLDGDPTDEFEHSGTGTLTIADELVVAIFISMYGDANRPRLNTTSDWDQGELTFTLGSPPPGGKLGEQL</sequence>
<dbReference type="AlphaFoldDB" id="A0A0C3Q7D9"/>
<gene>
    <name evidence="1" type="ORF">M407DRAFT_25207</name>
</gene>
<evidence type="ECO:0000313" key="2">
    <source>
        <dbReference type="Proteomes" id="UP000054248"/>
    </source>
</evidence>
<protein>
    <submittedName>
        <fullName evidence="1">Uncharacterized protein</fullName>
    </submittedName>
</protein>
<organism evidence="1 2">
    <name type="scientific">Tulasnella calospora MUT 4182</name>
    <dbReference type="NCBI Taxonomy" id="1051891"/>
    <lineage>
        <taxon>Eukaryota</taxon>
        <taxon>Fungi</taxon>
        <taxon>Dikarya</taxon>
        <taxon>Basidiomycota</taxon>
        <taxon>Agaricomycotina</taxon>
        <taxon>Agaricomycetes</taxon>
        <taxon>Cantharellales</taxon>
        <taxon>Tulasnellaceae</taxon>
        <taxon>Tulasnella</taxon>
    </lineage>
</organism>
<evidence type="ECO:0000313" key="1">
    <source>
        <dbReference type="EMBL" id="KIO25500.1"/>
    </source>
</evidence>
<dbReference type="EMBL" id="KN823041">
    <property type="protein sequence ID" value="KIO25500.1"/>
    <property type="molecule type" value="Genomic_DNA"/>
</dbReference>
<name>A0A0C3Q7D9_9AGAM</name>
<reference evidence="1 2" key="1">
    <citation type="submission" date="2014-04" db="EMBL/GenBank/DDBJ databases">
        <authorList>
            <consortium name="DOE Joint Genome Institute"/>
            <person name="Kuo A."/>
            <person name="Girlanda M."/>
            <person name="Perotto S."/>
            <person name="Kohler A."/>
            <person name="Nagy L.G."/>
            <person name="Floudas D."/>
            <person name="Copeland A."/>
            <person name="Barry K.W."/>
            <person name="Cichocki N."/>
            <person name="Veneault-Fourrey C."/>
            <person name="LaButti K."/>
            <person name="Lindquist E.A."/>
            <person name="Lipzen A."/>
            <person name="Lundell T."/>
            <person name="Morin E."/>
            <person name="Murat C."/>
            <person name="Sun H."/>
            <person name="Tunlid A."/>
            <person name="Henrissat B."/>
            <person name="Grigoriev I.V."/>
            <person name="Hibbett D.S."/>
            <person name="Martin F."/>
            <person name="Nordberg H.P."/>
            <person name="Cantor M.N."/>
            <person name="Hua S.X."/>
        </authorList>
    </citation>
    <scope>NUCLEOTIDE SEQUENCE [LARGE SCALE GENOMIC DNA]</scope>
    <source>
        <strain evidence="1 2">MUT 4182</strain>
    </source>
</reference>
<reference evidence="2" key="2">
    <citation type="submission" date="2015-01" db="EMBL/GenBank/DDBJ databases">
        <title>Evolutionary Origins and Diversification of the Mycorrhizal Mutualists.</title>
        <authorList>
            <consortium name="DOE Joint Genome Institute"/>
            <consortium name="Mycorrhizal Genomics Consortium"/>
            <person name="Kohler A."/>
            <person name="Kuo A."/>
            <person name="Nagy L.G."/>
            <person name="Floudas D."/>
            <person name="Copeland A."/>
            <person name="Barry K.W."/>
            <person name="Cichocki N."/>
            <person name="Veneault-Fourrey C."/>
            <person name="LaButti K."/>
            <person name="Lindquist E.A."/>
            <person name="Lipzen A."/>
            <person name="Lundell T."/>
            <person name="Morin E."/>
            <person name="Murat C."/>
            <person name="Riley R."/>
            <person name="Ohm R."/>
            <person name="Sun H."/>
            <person name="Tunlid A."/>
            <person name="Henrissat B."/>
            <person name="Grigoriev I.V."/>
            <person name="Hibbett D.S."/>
            <person name="Martin F."/>
        </authorList>
    </citation>
    <scope>NUCLEOTIDE SEQUENCE [LARGE SCALE GENOMIC DNA]</scope>
    <source>
        <strain evidence="2">MUT 4182</strain>
    </source>
</reference>